<evidence type="ECO:0000259" key="3">
    <source>
        <dbReference type="PROSITE" id="PS50977"/>
    </source>
</evidence>
<dbReference type="Proteomes" id="UP001183629">
    <property type="component" value="Unassembled WGS sequence"/>
</dbReference>
<keyword evidence="5" id="KW-1185">Reference proteome</keyword>
<accession>A0AAE4CWC1</accession>
<dbReference type="InterPro" id="IPR009057">
    <property type="entry name" value="Homeodomain-like_sf"/>
</dbReference>
<dbReference type="GO" id="GO:0003700">
    <property type="term" value="F:DNA-binding transcription factor activity"/>
    <property type="evidence" value="ECO:0007669"/>
    <property type="project" value="TreeGrafter"/>
</dbReference>
<feature type="domain" description="HTH tetR-type" evidence="3">
    <location>
        <begin position="16"/>
        <end position="76"/>
    </location>
</feature>
<dbReference type="Gene3D" id="1.10.357.10">
    <property type="entry name" value="Tetracycline Repressor, domain 2"/>
    <property type="match status" value="1"/>
</dbReference>
<name>A0AAE4CWC1_9ACTN</name>
<dbReference type="InterPro" id="IPR050109">
    <property type="entry name" value="HTH-type_TetR-like_transc_reg"/>
</dbReference>
<evidence type="ECO:0000256" key="2">
    <source>
        <dbReference type="PROSITE-ProRule" id="PRU00335"/>
    </source>
</evidence>
<organism evidence="4 5">
    <name type="scientific">Catenuloplanes niger</name>
    <dbReference type="NCBI Taxonomy" id="587534"/>
    <lineage>
        <taxon>Bacteria</taxon>
        <taxon>Bacillati</taxon>
        <taxon>Actinomycetota</taxon>
        <taxon>Actinomycetes</taxon>
        <taxon>Micromonosporales</taxon>
        <taxon>Micromonosporaceae</taxon>
        <taxon>Catenuloplanes</taxon>
    </lineage>
</organism>
<dbReference type="PROSITE" id="PS50977">
    <property type="entry name" value="HTH_TETR_2"/>
    <property type="match status" value="1"/>
</dbReference>
<evidence type="ECO:0000256" key="1">
    <source>
        <dbReference type="ARBA" id="ARBA00023125"/>
    </source>
</evidence>
<evidence type="ECO:0000313" key="4">
    <source>
        <dbReference type="EMBL" id="MDR7323654.1"/>
    </source>
</evidence>
<comment type="caution">
    <text evidence="4">The sequence shown here is derived from an EMBL/GenBank/DDBJ whole genome shotgun (WGS) entry which is preliminary data.</text>
</comment>
<dbReference type="GO" id="GO:0000976">
    <property type="term" value="F:transcription cis-regulatory region binding"/>
    <property type="evidence" value="ECO:0007669"/>
    <property type="project" value="TreeGrafter"/>
</dbReference>
<evidence type="ECO:0000313" key="5">
    <source>
        <dbReference type="Proteomes" id="UP001183629"/>
    </source>
</evidence>
<gene>
    <name evidence="4" type="ORF">J2S44_003904</name>
</gene>
<feature type="DNA-binding region" description="H-T-H motif" evidence="2">
    <location>
        <begin position="39"/>
        <end position="58"/>
    </location>
</feature>
<protein>
    <submittedName>
        <fullName evidence="4">AcrR family transcriptional regulator</fullName>
    </submittedName>
</protein>
<proteinExistence type="predicted"/>
<dbReference type="PANTHER" id="PTHR30055:SF226">
    <property type="entry name" value="HTH-TYPE TRANSCRIPTIONAL REGULATOR PKSA"/>
    <property type="match status" value="1"/>
</dbReference>
<dbReference type="PRINTS" id="PR00455">
    <property type="entry name" value="HTHTETR"/>
</dbReference>
<dbReference type="EMBL" id="JAVDYC010000001">
    <property type="protein sequence ID" value="MDR7323654.1"/>
    <property type="molecule type" value="Genomic_DNA"/>
</dbReference>
<dbReference type="Pfam" id="PF00440">
    <property type="entry name" value="TetR_N"/>
    <property type="match status" value="1"/>
</dbReference>
<dbReference type="AlphaFoldDB" id="A0AAE4CWC1"/>
<keyword evidence="1 2" id="KW-0238">DNA-binding</keyword>
<dbReference type="PANTHER" id="PTHR30055">
    <property type="entry name" value="HTH-TYPE TRANSCRIPTIONAL REGULATOR RUTR"/>
    <property type="match status" value="1"/>
</dbReference>
<dbReference type="InterPro" id="IPR001647">
    <property type="entry name" value="HTH_TetR"/>
</dbReference>
<dbReference type="RefSeq" id="WP_310415895.1">
    <property type="nucleotide sequence ID" value="NZ_JAVDYC010000001.1"/>
</dbReference>
<sequence>MPNPNDTTSRRAEYAQRTRQAILDAARELFVEKGYFGTKVEEIARHARVAPATVYAVGGGKHGLLRTLIESGTNTDEVALVMTRLRQITDPAELVRFIVRATREQFELWAGLMRQVVAAAPQEPTVREIQEIAHASMRHGLAVTARRLGQLGALRDGVDDDRATDLLWLYLCNAAYFVRTDDLGWSLDESEAWLNETLPQALLRDGFGGPGPSR</sequence>
<dbReference type="SUPFAM" id="SSF46689">
    <property type="entry name" value="Homeodomain-like"/>
    <property type="match status" value="1"/>
</dbReference>
<reference evidence="4 5" key="1">
    <citation type="submission" date="2023-07" db="EMBL/GenBank/DDBJ databases">
        <title>Sequencing the genomes of 1000 actinobacteria strains.</title>
        <authorList>
            <person name="Klenk H.-P."/>
        </authorList>
    </citation>
    <scope>NUCLEOTIDE SEQUENCE [LARGE SCALE GENOMIC DNA]</scope>
    <source>
        <strain evidence="4 5">DSM 44711</strain>
    </source>
</reference>